<accession>A0AAJ7S7J7</accession>
<keyword evidence="9" id="KW-0807">Transducer</keyword>
<dbReference type="GeneID" id="113464771"/>
<reference evidence="12" key="1">
    <citation type="submission" date="2025-08" db="UniProtKB">
        <authorList>
            <consortium name="RefSeq"/>
        </authorList>
    </citation>
    <scope>IDENTIFICATION</scope>
    <source>
        <tissue evidence="12">Whole body</tissue>
    </source>
</reference>
<keyword evidence="7 10" id="KW-0472">Membrane</keyword>
<dbReference type="AlphaFoldDB" id="A0AAJ7S7J7"/>
<evidence type="ECO:0000313" key="11">
    <source>
        <dbReference type="Proteomes" id="UP000694925"/>
    </source>
</evidence>
<dbReference type="GO" id="GO:0005886">
    <property type="term" value="C:plasma membrane"/>
    <property type="evidence" value="ECO:0007669"/>
    <property type="project" value="UniProtKB-SubCell"/>
</dbReference>
<evidence type="ECO:0000256" key="7">
    <source>
        <dbReference type="ARBA" id="ARBA00023136"/>
    </source>
</evidence>
<dbReference type="GO" id="GO:0004984">
    <property type="term" value="F:olfactory receptor activity"/>
    <property type="evidence" value="ECO:0007669"/>
    <property type="project" value="InterPro"/>
</dbReference>
<feature type="non-terminal residue" evidence="12">
    <location>
        <position position="1"/>
    </location>
</feature>
<feature type="transmembrane region" description="Helical" evidence="10">
    <location>
        <begin position="24"/>
        <end position="45"/>
    </location>
</feature>
<keyword evidence="6 10" id="KW-1133">Transmembrane helix</keyword>
<keyword evidence="5" id="KW-0552">Olfaction</keyword>
<feature type="non-terminal residue" evidence="12">
    <location>
        <position position="113"/>
    </location>
</feature>
<dbReference type="RefSeq" id="XP_026672362.1">
    <property type="nucleotide sequence ID" value="XM_026816561.1"/>
</dbReference>
<keyword evidence="2" id="KW-1003">Cell membrane</keyword>
<evidence type="ECO:0000256" key="5">
    <source>
        <dbReference type="ARBA" id="ARBA00022725"/>
    </source>
</evidence>
<evidence type="ECO:0000256" key="4">
    <source>
        <dbReference type="ARBA" id="ARBA00022692"/>
    </source>
</evidence>
<sequence length="113" mass="13189">SWKVSKKRCVQLWQVKLQHIELKYLLLEVLLNLAIVAYLFLANYMGQTIMNSSEKLLNAAYSSEWYDAPVVSQKALLFIMQHSLQTQSFTIGGLFVPYYEGFSSVKYFLSRFY</sequence>
<dbReference type="Pfam" id="PF02949">
    <property type="entry name" value="7tm_6"/>
    <property type="match status" value="1"/>
</dbReference>
<dbReference type="KEGG" id="ccal:113464771"/>
<evidence type="ECO:0000313" key="12">
    <source>
        <dbReference type="RefSeq" id="XP_026672362.1"/>
    </source>
</evidence>
<evidence type="ECO:0000256" key="8">
    <source>
        <dbReference type="ARBA" id="ARBA00023170"/>
    </source>
</evidence>
<dbReference type="GO" id="GO:0005549">
    <property type="term" value="F:odorant binding"/>
    <property type="evidence" value="ECO:0007669"/>
    <property type="project" value="InterPro"/>
</dbReference>
<dbReference type="PANTHER" id="PTHR21137:SF35">
    <property type="entry name" value="ODORANT RECEPTOR 19A-RELATED"/>
    <property type="match status" value="1"/>
</dbReference>
<evidence type="ECO:0000256" key="9">
    <source>
        <dbReference type="ARBA" id="ARBA00023224"/>
    </source>
</evidence>
<dbReference type="PANTHER" id="PTHR21137">
    <property type="entry name" value="ODORANT RECEPTOR"/>
    <property type="match status" value="1"/>
</dbReference>
<name>A0AAJ7S7J7_9HYME</name>
<keyword evidence="11" id="KW-1185">Reference proteome</keyword>
<keyword evidence="3" id="KW-0716">Sensory transduction</keyword>
<dbReference type="GO" id="GO:0007165">
    <property type="term" value="P:signal transduction"/>
    <property type="evidence" value="ECO:0007669"/>
    <property type="project" value="UniProtKB-KW"/>
</dbReference>
<proteinExistence type="predicted"/>
<keyword evidence="8" id="KW-0675">Receptor</keyword>
<keyword evidence="4 10" id="KW-0812">Transmembrane</keyword>
<gene>
    <name evidence="12" type="primary">LOC113464771</name>
</gene>
<evidence type="ECO:0000256" key="3">
    <source>
        <dbReference type="ARBA" id="ARBA00022606"/>
    </source>
</evidence>
<protein>
    <submittedName>
        <fullName evidence="12">Uncharacterized protein LOC113464771</fullName>
    </submittedName>
</protein>
<evidence type="ECO:0000256" key="2">
    <source>
        <dbReference type="ARBA" id="ARBA00022475"/>
    </source>
</evidence>
<dbReference type="Proteomes" id="UP000694925">
    <property type="component" value="Unplaced"/>
</dbReference>
<evidence type="ECO:0000256" key="10">
    <source>
        <dbReference type="SAM" id="Phobius"/>
    </source>
</evidence>
<dbReference type="InterPro" id="IPR004117">
    <property type="entry name" value="7tm6_olfct_rcpt"/>
</dbReference>
<comment type="subcellular location">
    <subcellularLocation>
        <location evidence="1">Cell membrane</location>
        <topology evidence="1">Multi-pass membrane protein</topology>
    </subcellularLocation>
</comment>
<evidence type="ECO:0000256" key="6">
    <source>
        <dbReference type="ARBA" id="ARBA00022989"/>
    </source>
</evidence>
<evidence type="ECO:0000256" key="1">
    <source>
        <dbReference type="ARBA" id="ARBA00004651"/>
    </source>
</evidence>
<organism evidence="11 12">
    <name type="scientific">Ceratina calcarata</name>
    <dbReference type="NCBI Taxonomy" id="156304"/>
    <lineage>
        <taxon>Eukaryota</taxon>
        <taxon>Metazoa</taxon>
        <taxon>Ecdysozoa</taxon>
        <taxon>Arthropoda</taxon>
        <taxon>Hexapoda</taxon>
        <taxon>Insecta</taxon>
        <taxon>Pterygota</taxon>
        <taxon>Neoptera</taxon>
        <taxon>Endopterygota</taxon>
        <taxon>Hymenoptera</taxon>
        <taxon>Apocrita</taxon>
        <taxon>Aculeata</taxon>
        <taxon>Apoidea</taxon>
        <taxon>Anthophila</taxon>
        <taxon>Apidae</taxon>
        <taxon>Ceratina</taxon>
        <taxon>Zadontomerus</taxon>
    </lineage>
</organism>